<dbReference type="CDD" id="cd11614">
    <property type="entry name" value="SAF_CpaB_FlgA_like"/>
    <property type="match status" value="1"/>
</dbReference>
<dbReference type="AlphaFoldDB" id="A0A8J7TP86"/>
<organism evidence="2 3">
    <name type="scientific">Candidatus Obscuribacter phosphatis</name>
    <dbReference type="NCBI Taxonomy" id="1906157"/>
    <lineage>
        <taxon>Bacteria</taxon>
        <taxon>Bacillati</taxon>
        <taxon>Candidatus Melainabacteria</taxon>
        <taxon>Candidatus Obscuribacterales</taxon>
        <taxon>Candidatus Obscuribacteraceae</taxon>
        <taxon>Candidatus Obscuribacter</taxon>
    </lineage>
</organism>
<name>A0A8J7TP86_9BACT</name>
<dbReference type="InterPro" id="IPR031571">
    <property type="entry name" value="RcpC_dom"/>
</dbReference>
<dbReference type="NCBIfam" id="TIGR03177">
    <property type="entry name" value="pilus_cpaB"/>
    <property type="match status" value="1"/>
</dbReference>
<sequence length="317" mass="33316">MNPLRSLFLLLSRTPPALMVATIVGLSVVITMAITTSSDASKRELEEAIKKAQEKSSAKLKVVYAEKDIPAGANIEADWLSEKDIEAGRAPLDALPSASSAIGRTTKYGVSAGQLLSSHDLAPLGIAIDFNSRLKEGMRAVTFAVDSNSGVAGFIEPQSHVDVLSMVGNGAETRVAPILSDVEIIAVGQTYERAPKGGANPASSVTVAVTPEDTQKLVKAVAASKLYLSLRNDRDHSPVTTVDVTALFAQPKKTVANEPVLTALEPPPLPGLPDITPGPPPMPMNGSAPFAVNVPPPLHEIEIWSGNKKDVLQVAKQ</sequence>
<comment type="caution">
    <text evidence="2">The sequence shown here is derived from an EMBL/GenBank/DDBJ whole genome shotgun (WGS) entry which is preliminary data.</text>
</comment>
<reference evidence="2" key="1">
    <citation type="submission" date="2021-02" db="EMBL/GenBank/DDBJ databases">
        <title>Genome-Resolved Metagenomics of a Microbial Community Performing Photosynthetic Biological Nutrient Removal.</title>
        <authorList>
            <person name="Mcdaniel E.A."/>
        </authorList>
    </citation>
    <scope>NUCLEOTIDE SEQUENCE</scope>
    <source>
        <strain evidence="2">UWPOB_OBS1</strain>
    </source>
</reference>
<dbReference type="Pfam" id="PF16976">
    <property type="entry name" value="RcpC"/>
    <property type="match status" value="1"/>
</dbReference>
<dbReference type="EMBL" id="JAFLCK010000057">
    <property type="protein sequence ID" value="MBN8662841.1"/>
    <property type="molecule type" value="Genomic_DNA"/>
</dbReference>
<dbReference type="InterPro" id="IPR013974">
    <property type="entry name" value="SAF"/>
</dbReference>
<dbReference type="InterPro" id="IPR017592">
    <property type="entry name" value="Pilus_assmbl_Flp-typ_CpaB"/>
</dbReference>
<evidence type="ECO:0000313" key="3">
    <source>
        <dbReference type="Proteomes" id="UP000664277"/>
    </source>
</evidence>
<accession>A0A8J7TP86</accession>
<dbReference type="Pfam" id="PF08666">
    <property type="entry name" value="SAF"/>
    <property type="match status" value="1"/>
</dbReference>
<dbReference type="SMART" id="SM00858">
    <property type="entry name" value="SAF"/>
    <property type="match status" value="1"/>
</dbReference>
<gene>
    <name evidence="2" type="primary">cpaB</name>
    <name evidence="2" type="ORF">J0M35_20910</name>
</gene>
<protein>
    <submittedName>
        <fullName evidence="2">Flp pilus assembly protein CpaB</fullName>
    </submittedName>
</protein>
<feature type="domain" description="SAF" evidence="1">
    <location>
        <begin position="60"/>
        <end position="122"/>
    </location>
</feature>
<evidence type="ECO:0000259" key="1">
    <source>
        <dbReference type="SMART" id="SM00858"/>
    </source>
</evidence>
<evidence type="ECO:0000313" key="2">
    <source>
        <dbReference type="EMBL" id="MBN8662841.1"/>
    </source>
</evidence>
<dbReference type="Proteomes" id="UP000664277">
    <property type="component" value="Unassembled WGS sequence"/>
</dbReference>
<proteinExistence type="predicted"/>